<evidence type="ECO:0000256" key="1">
    <source>
        <dbReference type="SAM" id="MobiDB-lite"/>
    </source>
</evidence>
<sequence length="428" mass="46583">MDHWSNIDTAISFLTGNLMWAAPAQVYTDSIKILEVIAQEATYTQAAPIITALDRAHCEWRDVVESGVVTENQMKNVFSGANSPFYRLGAIEFQQSGAGVSSPPIRLGPVMFFHPELFERLDRVDADNVMQNWYEPYWTLARTVCRMDGGEGQKHKSIELAALMALEQIEVGSLIHLGILCDTAEESLRDDDAALALQNPYVALFVQRFLERNRCIEELTGSQLNGCAMLVRSAAGNLEKGLLKLAVEGSFARAEEVVKRRRPAPPTTMDGLQPSDPTDQSLTLEKDAQTLLTALQNLRILGVDKLDSEKVEVIRLKQLQESLVEVQSQFSEPHALALSTVFPVEVTNTEPASHIAAAEPPVGDDPGVVAVMAQERSSTPVTEGGADVGDSGGLMEEDDGTMMSGVIQHEPKLAEAAVKGEEVIAGEK</sequence>
<name>A0A197KCR1_9FUNG</name>
<keyword evidence="3" id="KW-1185">Reference proteome</keyword>
<feature type="region of interest" description="Disordered" evidence="1">
    <location>
        <begin position="259"/>
        <end position="280"/>
    </location>
</feature>
<proteinExistence type="predicted"/>
<evidence type="ECO:0000313" key="3">
    <source>
        <dbReference type="Proteomes" id="UP000078512"/>
    </source>
</evidence>
<feature type="region of interest" description="Disordered" evidence="1">
    <location>
        <begin position="376"/>
        <end position="399"/>
    </location>
</feature>
<protein>
    <submittedName>
        <fullName evidence="2">Uncharacterized protein</fullName>
    </submittedName>
</protein>
<evidence type="ECO:0000313" key="2">
    <source>
        <dbReference type="EMBL" id="OAQ34179.1"/>
    </source>
</evidence>
<reference evidence="2 3" key="1">
    <citation type="submission" date="2016-05" db="EMBL/GenBank/DDBJ databases">
        <title>Genome sequencing reveals origins of a unique bacterial endosymbiosis in the earliest lineages of terrestrial Fungi.</title>
        <authorList>
            <consortium name="DOE Joint Genome Institute"/>
            <person name="Uehling J."/>
            <person name="Gryganskyi A."/>
            <person name="Hameed K."/>
            <person name="Tschaplinski T."/>
            <person name="Misztal P."/>
            <person name="Wu S."/>
            <person name="Desiro A."/>
            <person name="Vande Pol N."/>
            <person name="Du Z.-Y."/>
            <person name="Zienkiewicz A."/>
            <person name="Zienkiewicz K."/>
            <person name="Morin E."/>
            <person name="Tisserant E."/>
            <person name="Splivallo R."/>
            <person name="Hainaut M."/>
            <person name="Henrissat B."/>
            <person name="Ohm R."/>
            <person name="Kuo A."/>
            <person name="Yan J."/>
            <person name="Lipzen A."/>
            <person name="Nolan M."/>
            <person name="Labutti K."/>
            <person name="Barry K."/>
            <person name="Goldstein A."/>
            <person name="Labbe J."/>
            <person name="Schadt C."/>
            <person name="Tuskan G."/>
            <person name="Grigoriev I."/>
            <person name="Martin F."/>
            <person name="Vilgalys R."/>
            <person name="Bonito G."/>
        </authorList>
    </citation>
    <scope>NUCLEOTIDE SEQUENCE [LARGE SCALE GENOMIC DNA]</scope>
    <source>
        <strain evidence="2 3">AG-77</strain>
    </source>
</reference>
<dbReference type="OrthoDB" id="2444618at2759"/>
<dbReference type="AlphaFoldDB" id="A0A197KCR1"/>
<gene>
    <name evidence="2" type="ORF">K457DRAFT_815853</name>
</gene>
<dbReference type="EMBL" id="KV442018">
    <property type="protein sequence ID" value="OAQ34179.1"/>
    <property type="molecule type" value="Genomic_DNA"/>
</dbReference>
<organism evidence="2 3">
    <name type="scientific">Linnemannia elongata AG-77</name>
    <dbReference type="NCBI Taxonomy" id="1314771"/>
    <lineage>
        <taxon>Eukaryota</taxon>
        <taxon>Fungi</taxon>
        <taxon>Fungi incertae sedis</taxon>
        <taxon>Mucoromycota</taxon>
        <taxon>Mortierellomycotina</taxon>
        <taxon>Mortierellomycetes</taxon>
        <taxon>Mortierellales</taxon>
        <taxon>Mortierellaceae</taxon>
        <taxon>Linnemannia</taxon>
    </lineage>
</organism>
<accession>A0A197KCR1</accession>
<dbReference type="Proteomes" id="UP000078512">
    <property type="component" value="Unassembled WGS sequence"/>
</dbReference>